<dbReference type="PANTHER" id="PTHR11412:SF81">
    <property type="entry name" value="COMPLEMENT C3"/>
    <property type="match status" value="1"/>
</dbReference>
<dbReference type="Gene3D" id="2.60.120.1540">
    <property type="match status" value="1"/>
</dbReference>
<dbReference type="InterPro" id="IPR048848">
    <property type="entry name" value="C3_CUB2"/>
</dbReference>
<dbReference type="Pfam" id="PF21308">
    <property type="entry name" value="C3_CUB2"/>
    <property type="match status" value="1"/>
</dbReference>
<dbReference type="InterPro" id="IPR036595">
    <property type="entry name" value="A-macroglobulin_rcpt-bd_sf"/>
</dbReference>
<evidence type="ECO:0000313" key="3">
    <source>
        <dbReference type="Proteomes" id="UP000824540"/>
    </source>
</evidence>
<protein>
    <recommendedName>
        <fullName evidence="1">Alpha-macroglobulin receptor-binding domain-containing protein</fullName>
    </recommendedName>
</protein>
<evidence type="ECO:0000259" key="1">
    <source>
        <dbReference type="SMART" id="SM01361"/>
    </source>
</evidence>
<dbReference type="Pfam" id="PF07677">
    <property type="entry name" value="A2M_recep"/>
    <property type="match status" value="1"/>
</dbReference>
<gene>
    <name evidence="2" type="ORF">JZ751_029530</name>
</gene>
<proteinExistence type="predicted"/>
<dbReference type="AlphaFoldDB" id="A0A8T2NA87"/>
<dbReference type="PANTHER" id="PTHR11412">
    <property type="entry name" value="MACROGLOBULIN / COMPLEMENT"/>
    <property type="match status" value="1"/>
</dbReference>
<accession>A0A8T2NA87</accession>
<dbReference type="GO" id="GO:0005576">
    <property type="term" value="C:extracellular region"/>
    <property type="evidence" value="ECO:0007669"/>
    <property type="project" value="InterPro"/>
</dbReference>
<evidence type="ECO:0000313" key="2">
    <source>
        <dbReference type="EMBL" id="KAG9337245.1"/>
    </source>
</evidence>
<dbReference type="SMART" id="SM01361">
    <property type="entry name" value="A2M_recep"/>
    <property type="match status" value="1"/>
</dbReference>
<comment type="caution">
    <text evidence="2">The sequence shown here is derived from an EMBL/GenBank/DDBJ whole genome shotgun (WGS) entry which is preliminary data.</text>
</comment>
<name>A0A8T2NA87_9TELE</name>
<dbReference type="OrthoDB" id="6359008at2759"/>
<dbReference type="Gene3D" id="2.60.40.690">
    <property type="entry name" value="Alpha-macroglobulin, receptor-binding domain"/>
    <property type="match status" value="1"/>
</dbReference>
<dbReference type="InterPro" id="IPR050473">
    <property type="entry name" value="A2M/Complement_sys"/>
</dbReference>
<dbReference type="EMBL" id="JAFBMS010000091">
    <property type="protein sequence ID" value="KAG9337245.1"/>
    <property type="molecule type" value="Genomic_DNA"/>
</dbReference>
<keyword evidence="3" id="KW-1185">Reference proteome</keyword>
<sequence length="127" mass="14209">SLCLQYQFNKNLTVTATGAGRGTLSVVTVYNALPENRKEDCKNFELLVKLEKEPKVSYEGALETSATMSILDITMLTGFIADTNDLKKLTSGKDRYVQKIETDKQLSEKGSLILYLEQVSHEQSDRV</sequence>
<organism evidence="2 3">
    <name type="scientific">Albula glossodonta</name>
    <name type="common">roundjaw bonefish</name>
    <dbReference type="NCBI Taxonomy" id="121402"/>
    <lineage>
        <taxon>Eukaryota</taxon>
        <taxon>Metazoa</taxon>
        <taxon>Chordata</taxon>
        <taxon>Craniata</taxon>
        <taxon>Vertebrata</taxon>
        <taxon>Euteleostomi</taxon>
        <taxon>Actinopterygii</taxon>
        <taxon>Neopterygii</taxon>
        <taxon>Teleostei</taxon>
        <taxon>Albuliformes</taxon>
        <taxon>Albulidae</taxon>
        <taxon>Albula</taxon>
    </lineage>
</organism>
<dbReference type="InterPro" id="IPR009048">
    <property type="entry name" value="A-macroglobulin_rcpt-bd"/>
</dbReference>
<feature type="non-terminal residue" evidence="2">
    <location>
        <position position="127"/>
    </location>
</feature>
<reference evidence="2" key="1">
    <citation type="thesis" date="2021" institute="BYU ScholarsArchive" country="Provo, UT, USA">
        <title>Applications of and Algorithms for Genome Assembly and Genomic Analyses with an Emphasis on Marine Teleosts.</title>
        <authorList>
            <person name="Pickett B.D."/>
        </authorList>
    </citation>
    <scope>NUCLEOTIDE SEQUENCE</scope>
    <source>
        <strain evidence="2">HI-2016</strain>
    </source>
</reference>
<feature type="non-terminal residue" evidence="2">
    <location>
        <position position="1"/>
    </location>
</feature>
<feature type="domain" description="Alpha-macroglobulin receptor-binding" evidence="1">
    <location>
        <begin position="66"/>
        <end position="127"/>
    </location>
</feature>
<dbReference type="Proteomes" id="UP000824540">
    <property type="component" value="Unassembled WGS sequence"/>
</dbReference>
<dbReference type="SUPFAM" id="SSF49410">
    <property type="entry name" value="Alpha-macroglobulin receptor domain"/>
    <property type="match status" value="1"/>
</dbReference>